<evidence type="ECO:0000313" key="2">
    <source>
        <dbReference type="Proteomes" id="UP000182584"/>
    </source>
</evidence>
<evidence type="ECO:0000313" key="1">
    <source>
        <dbReference type="EMBL" id="SES08334.1"/>
    </source>
</evidence>
<dbReference type="RefSeq" id="WP_027217759.1">
    <property type="nucleotide sequence ID" value="NZ_FOGJ01000018.1"/>
</dbReference>
<accession>A0A1H9UGM3</accession>
<protein>
    <submittedName>
        <fullName evidence="1">Uncharacterized protein</fullName>
    </submittedName>
</protein>
<gene>
    <name evidence="1" type="ORF">SAMN04487884_11874</name>
</gene>
<dbReference type="OrthoDB" id="2085859at2"/>
<dbReference type="AlphaFoldDB" id="A0A1H9UGM3"/>
<dbReference type="eggNOG" id="ENOG50335FK">
    <property type="taxonomic scope" value="Bacteria"/>
</dbReference>
<dbReference type="EMBL" id="FOGJ01000018">
    <property type="protein sequence ID" value="SES08334.1"/>
    <property type="molecule type" value="Genomic_DNA"/>
</dbReference>
<organism evidence="1 2">
    <name type="scientific">Butyrivibrio fibrisolvens</name>
    <dbReference type="NCBI Taxonomy" id="831"/>
    <lineage>
        <taxon>Bacteria</taxon>
        <taxon>Bacillati</taxon>
        <taxon>Bacillota</taxon>
        <taxon>Clostridia</taxon>
        <taxon>Lachnospirales</taxon>
        <taxon>Lachnospiraceae</taxon>
        <taxon>Butyrivibrio</taxon>
    </lineage>
</organism>
<reference evidence="1 2" key="1">
    <citation type="submission" date="2016-10" db="EMBL/GenBank/DDBJ databases">
        <authorList>
            <person name="de Groot N.N."/>
        </authorList>
    </citation>
    <scope>NUCLEOTIDE SEQUENCE [LARGE SCALE GENOMIC DNA]</scope>
    <source>
        <strain evidence="1 2">AR40</strain>
    </source>
</reference>
<proteinExistence type="predicted"/>
<dbReference type="Proteomes" id="UP000182584">
    <property type="component" value="Unassembled WGS sequence"/>
</dbReference>
<name>A0A1H9UGM3_BUTFI</name>
<sequence>MKKHYCEFDKNLYVGQSLKNLPLVKWKMQHGAGQLSVYAICKAGNPHDQLDIVHCGVLTQKFFRNNPVHVYGLAAGYTEALDMVVTISVRASECGMDGDLLGYLETMGAQEEEE</sequence>